<dbReference type="Gene3D" id="1.10.10.10">
    <property type="entry name" value="Winged helix-like DNA-binding domain superfamily/Winged helix DNA-binding domain"/>
    <property type="match status" value="1"/>
</dbReference>
<name>U4LAC9_PYROM</name>
<evidence type="ECO:0000313" key="5">
    <source>
        <dbReference type="EMBL" id="CCX07114.1"/>
    </source>
</evidence>
<dbReference type="SUPFAM" id="SSF46785">
    <property type="entry name" value="Winged helix' DNA-binding domain"/>
    <property type="match status" value="2"/>
</dbReference>
<keyword evidence="6" id="KW-1185">Reference proteome</keyword>
<dbReference type="InterPro" id="IPR036390">
    <property type="entry name" value="WH_DNA-bd_sf"/>
</dbReference>
<dbReference type="OrthoDB" id="245150at2759"/>
<evidence type="ECO:0000256" key="2">
    <source>
        <dbReference type="ARBA" id="ARBA00022448"/>
    </source>
</evidence>
<keyword evidence="3" id="KW-0653">Protein transport</keyword>
<dbReference type="Gene3D" id="1.10.10.570">
    <property type="entry name" value="Winged helix' DNA-binding domain. Chain C. Domain 1"/>
    <property type="match status" value="1"/>
</dbReference>
<dbReference type="InterPro" id="IPR036388">
    <property type="entry name" value="WH-like_DNA-bd_sf"/>
</dbReference>
<dbReference type="InterPro" id="IPR014041">
    <property type="entry name" value="ESCRT-II_cplx_Vps25-sub_N"/>
</dbReference>
<organism evidence="5 6">
    <name type="scientific">Pyronema omphalodes (strain CBS 100304)</name>
    <name type="common">Pyronema confluens</name>
    <dbReference type="NCBI Taxonomy" id="1076935"/>
    <lineage>
        <taxon>Eukaryota</taxon>
        <taxon>Fungi</taxon>
        <taxon>Dikarya</taxon>
        <taxon>Ascomycota</taxon>
        <taxon>Pezizomycotina</taxon>
        <taxon>Pezizomycetes</taxon>
        <taxon>Pezizales</taxon>
        <taxon>Pyronemataceae</taxon>
        <taxon>Pyronema</taxon>
    </lineage>
</organism>
<gene>
    <name evidence="5" type="ORF">PCON_06701</name>
</gene>
<dbReference type="STRING" id="1076935.U4LAC9"/>
<dbReference type="Pfam" id="PF05871">
    <property type="entry name" value="ESCRT-II"/>
    <property type="match status" value="1"/>
</dbReference>
<dbReference type="GO" id="GO:0005198">
    <property type="term" value="F:structural molecule activity"/>
    <property type="evidence" value="ECO:0007669"/>
    <property type="project" value="TreeGrafter"/>
</dbReference>
<reference evidence="5 6" key="1">
    <citation type="journal article" date="2013" name="PLoS Genet.">
        <title>The genome and development-dependent transcriptomes of Pyronema confluens: a window into fungal evolution.</title>
        <authorList>
            <person name="Traeger S."/>
            <person name="Altegoer F."/>
            <person name="Freitag M."/>
            <person name="Gabaldon T."/>
            <person name="Kempken F."/>
            <person name="Kumar A."/>
            <person name="Marcet-Houben M."/>
            <person name="Poggeler S."/>
            <person name="Stajich J.E."/>
            <person name="Nowrousian M."/>
        </authorList>
    </citation>
    <scope>NUCLEOTIDE SEQUENCE [LARGE SCALE GENOMIC DNA]</scope>
    <source>
        <strain evidence="6">CBS 100304</strain>
        <tissue evidence="5">Vegetative mycelium</tissue>
    </source>
</reference>
<dbReference type="eggNOG" id="KOG4068">
    <property type="taxonomic scope" value="Eukaryota"/>
</dbReference>
<dbReference type="GO" id="GO:0042803">
    <property type="term" value="F:protein homodimerization activity"/>
    <property type="evidence" value="ECO:0007669"/>
    <property type="project" value="TreeGrafter"/>
</dbReference>
<evidence type="ECO:0000256" key="3">
    <source>
        <dbReference type="ARBA" id="ARBA00022927"/>
    </source>
</evidence>
<comment type="similarity">
    <text evidence="1">Belongs to the VPS25 family.</text>
</comment>
<dbReference type="FunFam" id="1.10.10.10:FF:000141">
    <property type="entry name" value="vacuolar protein-sorting-associated protein 25"/>
    <property type="match status" value="1"/>
</dbReference>
<dbReference type="OMA" id="TRCLIMW"/>
<dbReference type="EMBL" id="HF935332">
    <property type="protein sequence ID" value="CCX07114.1"/>
    <property type="molecule type" value="Genomic_DNA"/>
</dbReference>
<accession>U4LAC9</accession>
<evidence type="ECO:0000313" key="6">
    <source>
        <dbReference type="Proteomes" id="UP000018144"/>
    </source>
</evidence>
<dbReference type="GO" id="GO:0016236">
    <property type="term" value="P:macroautophagy"/>
    <property type="evidence" value="ECO:0007669"/>
    <property type="project" value="UniProtKB-ARBA"/>
</dbReference>
<dbReference type="PANTHER" id="PTHR13149:SF0">
    <property type="entry name" value="VACUOLAR PROTEIN-SORTING-ASSOCIATED PROTEIN 25"/>
    <property type="match status" value="1"/>
</dbReference>
<proteinExistence type="inferred from homology"/>
<dbReference type="AlphaFoldDB" id="U4LAC9"/>
<evidence type="ECO:0000256" key="1">
    <source>
        <dbReference type="ARBA" id="ARBA00009674"/>
    </source>
</evidence>
<dbReference type="Proteomes" id="UP000018144">
    <property type="component" value="Unassembled WGS sequence"/>
</dbReference>
<dbReference type="GO" id="GO:0000814">
    <property type="term" value="C:ESCRT II complex"/>
    <property type="evidence" value="ECO:0007669"/>
    <property type="project" value="InterPro"/>
</dbReference>
<dbReference type="InterPro" id="IPR008570">
    <property type="entry name" value="ESCRT-II_cplx_Vps25-sub"/>
</dbReference>
<dbReference type="PANTHER" id="PTHR13149">
    <property type="entry name" value="VACUOLAR PROTEIN SORTING-ASSOCIATED PROTEIN VPS25"/>
    <property type="match status" value="1"/>
</dbReference>
<sequence length="171" mass="19514">MADFQYPALYSFPPFFTRQPNATTWSTQQSAWSALILAYCERHRLFKFSVGHELFTNTELSRRLPTPAAIEVMEAMVKQGKAEWIGPEKQEILVYWKTPRDWANAVYDWIDTTGQKGGVLTLYEIAWGQLTASTEFHGLDETVLRRALDVLVERGVAKIFGSGDELGVKFF</sequence>
<evidence type="ECO:0000256" key="4">
    <source>
        <dbReference type="ARBA" id="ARBA00030094"/>
    </source>
</evidence>
<keyword evidence="2" id="KW-0813">Transport</keyword>
<protein>
    <recommendedName>
        <fullName evidence="4">ESCRT-II complex subunit VPS25</fullName>
    </recommendedName>
</protein>
<dbReference type="GO" id="GO:0043328">
    <property type="term" value="P:protein transport to vacuole involved in ubiquitin-dependent protein catabolic process via the multivesicular body sorting pathway"/>
    <property type="evidence" value="ECO:0007669"/>
    <property type="project" value="TreeGrafter"/>
</dbReference>